<dbReference type="OrthoDB" id="1153097at2"/>
<accession>A0A502GIM3</accession>
<protein>
    <submittedName>
        <fullName evidence="2">Chitinase</fullName>
    </submittedName>
</protein>
<proteinExistence type="predicted"/>
<evidence type="ECO:0000313" key="2">
    <source>
        <dbReference type="EMBL" id="TPG60806.1"/>
    </source>
</evidence>
<evidence type="ECO:0000313" key="3">
    <source>
        <dbReference type="Proteomes" id="UP000317663"/>
    </source>
</evidence>
<reference evidence="2 3" key="1">
    <citation type="journal article" date="2019" name="Environ. Microbiol.">
        <title>Species interactions and distinct microbial communities in high Arctic permafrost affected cryosols are associated with the CH4 and CO2 gas fluxes.</title>
        <authorList>
            <person name="Altshuler I."/>
            <person name="Hamel J."/>
            <person name="Turney S."/>
            <person name="Magnuson E."/>
            <person name="Levesque R."/>
            <person name="Greer C."/>
            <person name="Whyte L.G."/>
        </authorList>
    </citation>
    <scope>NUCLEOTIDE SEQUENCE [LARGE SCALE GENOMIC DNA]</scope>
    <source>
        <strain evidence="2 3">E4</strain>
    </source>
</reference>
<dbReference type="Proteomes" id="UP000317663">
    <property type="component" value="Unassembled WGS sequence"/>
</dbReference>
<evidence type="ECO:0000256" key="1">
    <source>
        <dbReference type="SAM" id="MobiDB-lite"/>
    </source>
</evidence>
<name>A0A502GIM3_9GAMM</name>
<gene>
    <name evidence="2" type="ORF">EAH77_14480</name>
</gene>
<dbReference type="RefSeq" id="WP_140473495.1">
    <property type="nucleotide sequence ID" value="NZ_RCZD01000007.1"/>
</dbReference>
<comment type="caution">
    <text evidence="2">The sequence shown here is derived from an EMBL/GenBank/DDBJ whole genome shotgun (WGS) entry which is preliminary data.</text>
</comment>
<dbReference type="AlphaFoldDB" id="A0A502GIM3"/>
<keyword evidence="3" id="KW-1185">Reference proteome</keyword>
<organism evidence="2 3">
    <name type="scientific">Ewingella americana</name>
    <dbReference type="NCBI Taxonomy" id="41202"/>
    <lineage>
        <taxon>Bacteria</taxon>
        <taxon>Pseudomonadati</taxon>
        <taxon>Pseudomonadota</taxon>
        <taxon>Gammaproteobacteria</taxon>
        <taxon>Enterobacterales</taxon>
        <taxon>Yersiniaceae</taxon>
        <taxon>Ewingella</taxon>
    </lineage>
</organism>
<dbReference type="EMBL" id="RCZD01000007">
    <property type="protein sequence ID" value="TPG60806.1"/>
    <property type="molecule type" value="Genomic_DNA"/>
</dbReference>
<feature type="region of interest" description="Disordered" evidence="1">
    <location>
        <begin position="125"/>
        <end position="163"/>
    </location>
</feature>
<sequence length="1003" mass="107803">MSDPHFSSLHVTASAIDADSWYQPVTLTFINAGSSSVDLNQAVLSFSACGAADSFGVISGSLAETKVPVITVEDGWPLKTTRIEFAYGGPMLLAAGQSDTLTFHMSASQVPFEVTQWLLLLASGEQPNADDDDGEAVIPVPKPEPEPEPEPTSEPQAETASVSVQVSPISSGSWYQKITLSLTNITSQSIDFTLAEIEFFATGHPDEYSPFGGSLVGSNSPVAKRDGGWPLEKNTLTLQAGGNLQLDAGKTGTLTFSLSATQTPVTLGEVRVTLRSDPARQGELIVVMPSSGVAGIGDPTLTLITESGAQTAHSLSWNSRNSLKNLAYGRYCIQTDSLENATARLTPAQSQQQITLSAVNSPCIININYESPVFFASALLSLTPNASVKEGEIDIELTQAATTQTVAQRFEPGKTTQVSQLTHQVVCDARIKTTRINNIEFSAAAEPKTFKPNKDAVMSVILDYQFKPVSSAGMIFATLQATGLPAGSQKISVSLVSKDRATQYYFTLNGAGEMAIPYALAAGDYWLNAKKLTVDGRRYIPLTDTPVTVSAVSKRLVLVFDKGVDLQVRGWPDYLAHGGVTVNSSSSVTAYNNVPVSALFKYDGFDGGGDPIPAAEVDSNGDGYLDLVSLPVHQTCSVARQIELASGLAVMPVMVVYTANASGGSAVPDLADSQRLRNHFGSFITQCVAAQSYKDEDHPVPVTFVLNPDFLGAMQQEPSGYQALRKANSVQVNSLLQKAVSDLKPILNYTTPVLPHFDDSLYGYLQAINYIVHTFAPDVAFGWQTNVWATGGADWVLRDNVDSRDYADQVVTYLDELGVYQGAYVPDFIVFDKFERDCFSPDALAHYGWNATSWLNYLKLVKYTASGLNKPAMIWQIPGGHMPTESEGTSMLSSAHFASGGSFFMGDTRIGSDVNKVSKALRNTAVNPVNYGVKTVGEFLLKDQGYDWGQAQVDNLTDYNIFSILWGGGSTVSITSIQSNGTDGGWLAQKMREYYAAPNYFAD</sequence>